<dbReference type="Pfam" id="PF13649">
    <property type="entry name" value="Methyltransf_25"/>
    <property type="match status" value="1"/>
</dbReference>
<evidence type="ECO:0000313" key="4">
    <source>
        <dbReference type="Proteomes" id="UP000029221"/>
    </source>
</evidence>
<protein>
    <submittedName>
        <fullName evidence="3">Methyltransferase</fullName>
    </submittedName>
</protein>
<gene>
    <name evidence="3" type="ORF">JCM19294_1391</name>
</gene>
<dbReference type="Gene3D" id="3.40.50.150">
    <property type="entry name" value="Vaccinia Virus protein VP39"/>
    <property type="match status" value="1"/>
</dbReference>
<dbReference type="CDD" id="cd02440">
    <property type="entry name" value="AdoMet_MTases"/>
    <property type="match status" value="1"/>
</dbReference>
<evidence type="ECO:0000313" key="3">
    <source>
        <dbReference type="EMBL" id="GAK97345.1"/>
    </source>
</evidence>
<dbReference type="GO" id="GO:0008168">
    <property type="term" value="F:methyltransferase activity"/>
    <property type="evidence" value="ECO:0007669"/>
    <property type="project" value="UniProtKB-KW"/>
</dbReference>
<evidence type="ECO:0000256" key="1">
    <source>
        <dbReference type="ARBA" id="ARBA00022679"/>
    </source>
</evidence>
<dbReference type="Proteomes" id="UP000029221">
    <property type="component" value="Unassembled WGS sequence"/>
</dbReference>
<accession>A0A090Q2T7</accession>
<dbReference type="Gene3D" id="2.20.25.110">
    <property type="entry name" value="S-adenosyl-L-methionine-dependent methyltransferases"/>
    <property type="match status" value="1"/>
</dbReference>
<dbReference type="STRING" id="319236.BST91_01965"/>
<organism evidence="3 4">
    <name type="scientific">Nonlabens tegetincola</name>
    <dbReference type="NCBI Taxonomy" id="323273"/>
    <lineage>
        <taxon>Bacteria</taxon>
        <taxon>Pseudomonadati</taxon>
        <taxon>Bacteroidota</taxon>
        <taxon>Flavobacteriia</taxon>
        <taxon>Flavobacteriales</taxon>
        <taxon>Flavobacteriaceae</taxon>
        <taxon>Nonlabens</taxon>
    </lineage>
</organism>
<dbReference type="SUPFAM" id="SSF53335">
    <property type="entry name" value="S-adenosyl-L-methionine-dependent methyltransferases"/>
    <property type="match status" value="1"/>
</dbReference>
<sequence length="252" mass="29442">MRAQKQEWYASWFNTPYYHILYGDRDYEEAGAFMNNLTTALSLQADSHIMDLACGRGRHSLFLNKLGFKVTGVDLSENSIDFARKQLEQDASVDSSRITFDVHNMTLPYHDKFDAVFNLFTSFGYFDEEQDNLNTIKSIKKNLKDGAYAVIDFMNVPHVLRHLVISNSKTIQGITFNMNRRFENGFIYKDIEFTDGGNKYHFTERVSALMLSDFQKYFDQAGLELIDIYGDYQLYEYDKFNSSRLIMILRKQ</sequence>
<feature type="domain" description="Methyltransferase" evidence="2">
    <location>
        <begin position="49"/>
        <end position="146"/>
    </location>
</feature>
<dbReference type="EMBL" id="BBML01000005">
    <property type="protein sequence ID" value="GAK97345.1"/>
    <property type="molecule type" value="Genomic_DNA"/>
</dbReference>
<dbReference type="PANTHER" id="PTHR43861">
    <property type="entry name" value="TRANS-ACONITATE 2-METHYLTRANSFERASE-RELATED"/>
    <property type="match status" value="1"/>
</dbReference>
<dbReference type="GO" id="GO:0032259">
    <property type="term" value="P:methylation"/>
    <property type="evidence" value="ECO:0007669"/>
    <property type="project" value="UniProtKB-KW"/>
</dbReference>
<reference evidence="3" key="1">
    <citation type="journal article" date="2014" name="Genome Announc.">
        <title>Draft Genome Sequences of Marine Flavobacterium Nonlabens Strains NR17, NR24, NR27, NR32, NR33, and Ara13.</title>
        <authorList>
            <person name="Nakanishi M."/>
            <person name="Meirelles P."/>
            <person name="Suzuki R."/>
            <person name="Takatani N."/>
            <person name="Mino S."/>
            <person name="Suda W."/>
            <person name="Oshima K."/>
            <person name="Hattori M."/>
            <person name="Ohkuma M."/>
            <person name="Hosokawa M."/>
            <person name="Miyashita K."/>
            <person name="Thompson F.L."/>
            <person name="Niwa A."/>
            <person name="Sawabe T."/>
            <person name="Sawabe T."/>
        </authorList>
    </citation>
    <scope>NUCLEOTIDE SEQUENCE [LARGE SCALE GENOMIC DNA]</scope>
    <source>
        <strain evidence="3">JCM 19294</strain>
    </source>
</reference>
<dbReference type="RefSeq" id="WP_042278950.1">
    <property type="nucleotide sequence ID" value="NZ_BBML01000005.1"/>
</dbReference>
<keyword evidence="4" id="KW-1185">Reference proteome</keyword>
<keyword evidence="1 3" id="KW-0808">Transferase</keyword>
<comment type="caution">
    <text evidence="3">The sequence shown here is derived from an EMBL/GenBank/DDBJ whole genome shotgun (WGS) entry which is preliminary data.</text>
</comment>
<name>A0A090Q2T7_9FLAO</name>
<dbReference type="InterPro" id="IPR029063">
    <property type="entry name" value="SAM-dependent_MTases_sf"/>
</dbReference>
<dbReference type="InterPro" id="IPR041698">
    <property type="entry name" value="Methyltransf_25"/>
</dbReference>
<dbReference type="eggNOG" id="COG0500">
    <property type="taxonomic scope" value="Bacteria"/>
</dbReference>
<proteinExistence type="predicted"/>
<keyword evidence="3" id="KW-0489">Methyltransferase</keyword>
<evidence type="ECO:0000259" key="2">
    <source>
        <dbReference type="Pfam" id="PF13649"/>
    </source>
</evidence>
<dbReference type="AlphaFoldDB" id="A0A090Q2T7"/>